<feature type="region of interest" description="Disordered" evidence="1">
    <location>
        <begin position="6"/>
        <end position="100"/>
    </location>
</feature>
<evidence type="ECO:0000313" key="3">
    <source>
        <dbReference type="Proteomes" id="UP000075901"/>
    </source>
</evidence>
<dbReference type="AlphaFoldDB" id="A0A182S9L2"/>
<reference evidence="3" key="1">
    <citation type="submission" date="2013-09" db="EMBL/GenBank/DDBJ databases">
        <title>The Genome Sequence of Anopheles maculatus species B.</title>
        <authorList>
            <consortium name="The Broad Institute Genomics Platform"/>
            <person name="Neafsey D.E."/>
            <person name="Besansky N."/>
            <person name="Howell P."/>
            <person name="Walton C."/>
            <person name="Young S.K."/>
            <person name="Zeng Q."/>
            <person name="Gargeya S."/>
            <person name="Fitzgerald M."/>
            <person name="Haas B."/>
            <person name="Abouelleil A."/>
            <person name="Allen A.W."/>
            <person name="Alvarado L."/>
            <person name="Arachchi H.M."/>
            <person name="Berlin A.M."/>
            <person name="Chapman S.B."/>
            <person name="Gainer-Dewar J."/>
            <person name="Goldberg J."/>
            <person name="Griggs A."/>
            <person name="Gujja S."/>
            <person name="Hansen M."/>
            <person name="Howarth C."/>
            <person name="Imamovic A."/>
            <person name="Ireland A."/>
            <person name="Larimer J."/>
            <person name="McCowan C."/>
            <person name="Murphy C."/>
            <person name="Pearson M."/>
            <person name="Poon T.W."/>
            <person name="Priest M."/>
            <person name="Roberts A."/>
            <person name="Saif S."/>
            <person name="Shea T."/>
            <person name="Sisk P."/>
            <person name="Sykes S."/>
            <person name="Wortman J."/>
            <person name="Nusbaum C."/>
            <person name="Birren B."/>
        </authorList>
    </citation>
    <scope>NUCLEOTIDE SEQUENCE [LARGE SCALE GENOMIC DNA]</scope>
    <source>
        <strain evidence="3">maculatus3</strain>
    </source>
</reference>
<name>A0A182S9L2_9DIPT</name>
<feature type="compositionally biased region" description="Polar residues" evidence="1">
    <location>
        <begin position="7"/>
        <end position="22"/>
    </location>
</feature>
<organism evidence="2 3">
    <name type="scientific">Anopheles maculatus</name>
    <dbReference type="NCBI Taxonomy" id="74869"/>
    <lineage>
        <taxon>Eukaryota</taxon>
        <taxon>Metazoa</taxon>
        <taxon>Ecdysozoa</taxon>
        <taxon>Arthropoda</taxon>
        <taxon>Hexapoda</taxon>
        <taxon>Insecta</taxon>
        <taxon>Pterygota</taxon>
        <taxon>Neoptera</taxon>
        <taxon>Endopterygota</taxon>
        <taxon>Diptera</taxon>
        <taxon>Nematocera</taxon>
        <taxon>Culicoidea</taxon>
        <taxon>Culicidae</taxon>
        <taxon>Anophelinae</taxon>
        <taxon>Anopheles</taxon>
        <taxon>Anopheles maculatus group</taxon>
    </lineage>
</organism>
<accession>A0A182S9L2</accession>
<feature type="compositionally biased region" description="Low complexity" evidence="1">
    <location>
        <begin position="72"/>
        <end position="86"/>
    </location>
</feature>
<sequence length="474" mass="50877">MKLYFYSTKSAHSAPTHATNKHTNSDGHLSEKHHHHHTHHQQDHHQPAHHVTDGKVNSEHGRGGTSEHRKSPVMVSVTSPPTITTTAQTAPKRKHSHGLYDQVKERSAKKQAAEHNLKPVTESSASLDTAVFTPPDLRESVSQLESTISKTIANNEQLKKDEETLLARKSKHKRIDIERIVETELLLPEIERLQDEVFRDDYVIEDVVRPKFYDFSTQPDGVGKFVPLEPEVEVGKPVTSTVSVSRPTVTSVKPVGMTVSKSTTTSSPIILTTTSTSIAQTAASEGTTSTFLPLSTVPMRQTDEVVTTKPKDSHPAITPVVSLIDADEDAPSRSDTTTTTIGTISTRTSFAPGTPHHHQLLAPTGVSSNSPTIEAHPATSTTSLTTALTGAKMVATESTTVPVTTTVSSTTSATTTSTTTASIITTEGTTNSIVSSASATNTRNSTNIVASVPLVKVSLTLLPHINTSTTPFDI</sequence>
<dbReference type="VEuPathDB" id="VectorBase:AMAM002413"/>
<protein>
    <submittedName>
        <fullName evidence="2">Uncharacterized protein</fullName>
    </submittedName>
</protein>
<proteinExistence type="predicted"/>
<reference evidence="2" key="2">
    <citation type="submission" date="2020-05" db="UniProtKB">
        <authorList>
            <consortium name="EnsemblMetazoa"/>
        </authorList>
    </citation>
    <scope>IDENTIFICATION</scope>
    <source>
        <strain evidence="2">maculatus3</strain>
    </source>
</reference>
<evidence type="ECO:0000256" key="1">
    <source>
        <dbReference type="SAM" id="MobiDB-lite"/>
    </source>
</evidence>
<dbReference type="EnsemblMetazoa" id="AMAM002413-RA">
    <property type="protein sequence ID" value="AMAM002413-PA"/>
    <property type="gene ID" value="AMAM002413"/>
</dbReference>
<evidence type="ECO:0000313" key="2">
    <source>
        <dbReference type="EnsemblMetazoa" id="AMAM002413-PA"/>
    </source>
</evidence>
<keyword evidence="3" id="KW-1185">Reference proteome</keyword>
<feature type="compositionally biased region" description="Basic and acidic residues" evidence="1">
    <location>
        <begin position="40"/>
        <end position="70"/>
    </location>
</feature>
<dbReference type="Proteomes" id="UP000075901">
    <property type="component" value="Unassembled WGS sequence"/>
</dbReference>